<dbReference type="EMBL" id="KV427662">
    <property type="protein sequence ID" value="KZT01626.1"/>
    <property type="molecule type" value="Genomic_DNA"/>
</dbReference>
<dbReference type="Proteomes" id="UP000076871">
    <property type="component" value="Unassembled WGS sequence"/>
</dbReference>
<evidence type="ECO:0008006" key="3">
    <source>
        <dbReference type="Google" id="ProtNLM"/>
    </source>
</evidence>
<dbReference type="InParanoid" id="A0A165BTK9"/>
<reference evidence="1 2" key="1">
    <citation type="journal article" date="2016" name="Mol. Biol. Evol.">
        <title>Comparative Genomics of Early-Diverging Mushroom-Forming Fungi Provides Insights into the Origins of Lignocellulose Decay Capabilities.</title>
        <authorList>
            <person name="Nagy L.G."/>
            <person name="Riley R."/>
            <person name="Tritt A."/>
            <person name="Adam C."/>
            <person name="Daum C."/>
            <person name="Floudas D."/>
            <person name="Sun H."/>
            <person name="Yadav J.S."/>
            <person name="Pangilinan J."/>
            <person name="Larsson K.H."/>
            <person name="Matsuura K."/>
            <person name="Barry K."/>
            <person name="Labutti K."/>
            <person name="Kuo R."/>
            <person name="Ohm R.A."/>
            <person name="Bhattacharya S.S."/>
            <person name="Shirouzu T."/>
            <person name="Yoshinaga Y."/>
            <person name="Martin F.M."/>
            <person name="Grigoriev I.V."/>
            <person name="Hibbett D.S."/>
        </authorList>
    </citation>
    <scope>NUCLEOTIDE SEQUENCE [LARGE SCALE GENOMIC DNA]</scope>
    <source>
        <strain evidence="1 2">93-53</strain>
    </source>
</reference>
<gene>
    <name evidence="1" type="ORF">LAESUDRAFT_457006</name>
</gene>
<dbReference type="RefSeq" id="XP_040759366.1">
    <property type="nucleotide sequence ID" value="XM_040902547.1"/>
</dbReference>
<evidence type="ECO:0000313" key="2">
    <source>
        <dbReference type="Proteomes" id="UP000076871"/>
    </source>
</evidence>
<sequence>MDFTEWKLELLADGTKRWRQRLVRIVEGEGKAGRKASSEVEPEAKPVATRTLPQLPIEVWENVIDHLWNHRFALRPCSLVCRAWNPPSCFHLHRPIEIYSVKGVMAGPSCRSGRTICPYRVSRSAGQSHLG</sequence>
<dbReference type="GeneID" id="63819578"/>
<dbReference type="AlphaFoldDB" id="A0A165BTK9"/>
<proteinExistence type="predicted"/>
<dbReference type="OrthoDB" id="2798901at2759"/>
<name>A0A165BTK9_9APHY</name>
<organism evidence="1 2">
    <name type="scientific">Laetiporus sulphureus 93-53</name>
    <dbReference type="NCBI Taxonomy" id="1314785"/>
    <lineage>
        <taxon>Eukaryota</taxon>
        <taxon>Fungi</taxon>
        <taxon>Dikarya</taxon>
        <taxon>Basidiomycota</taxon>
        <taxon>Agaricomycotina</taxon>
        <taxon>Agaricomycetes</taxon>
        <taxon>Polyporales</taxon>
        <taxon>Laetiporus</taxon>
    </lineage>
</organism>
<keyword evidence="2" id="KW-1185">Reference proteome</keyword>
<evidence type="ECO:0000313" key="1">
    <source>
        <dbReference type="EMBL" id="KZT01626.1"/>
    </source>
</evidence>
<dbReference type="SUPFAM" id="SSF81383">
    <property type="entry name" value="F-box domain"/>
    <property type="match status" value="1"/>
</dbReference>
<accession>A0A165BTK9</accession>
<protein>
    <recommendedName>
        <fullName evidence="3">F-box domain-containing protein</fullName>
    </recommendedName>
</protein>
<dbReference type="InterPro" id="IPR036047">
    <property type="entry name" value="F-box-like_dom_sf"/>
</dbReference>